<accession>A0A1C7FAR8</accession>
<dbReference type="EMBL" id="CP016414">
    <property type="protein sequence ID" value="ANU36961.1"/>
    <property type="molecule type" value="Genomic_DNA"/>
</dbReference>
<organism evidence="1 2">
    <name type="scientific">Vibrio scophthalmi</name>
    <dbReference type="NCBI Taxonomy" id="45658"/>
    <lineage>
        <taxon>Bacteria</taxon>
        <taxon>Pseudomonadati</taxon>
        <taxon>Pseudomonadota</taxon>
        <taxon>Gammaproteobacteria</taxon>
        <taxon>Vibrionales</taxon>
        <taxon>Vibrionaceae</taxon>
        <taxon>Vibrio</taxon>
    </lineage>
</organism>
<dbReference type="GeneID" id="96873190"/>
<evidence type="ECO:0000313" key="1">
    <source>
        <dbReference type="EMBL" id="ANU36961.1"/>
    </source>
</evidence>
<name>A0A1C7FAR8_9VIBR</name>
<gene>
    <name evidence="1" type="ORF">VSVS05_01836</name>
</gene>
<evidence type="ECO:0000313" key="2">
    <source>
        <dbReference type="Proteomes" id="UP000092528"/>
    </source>
</evidence>
<sequence length="50" mass="5416">MLLSLSIYDLTKAKWLGSEVTFSDCEDTTGTVSGCEESECVIAGIKWIAN</sequence>
<protein>
    <submittedName>
        <fullName evidence="1">Uncharacterized protein</fullName>
    </submittedName>
</protein>
<keyword evidence="2" id="KW-1185">Reference proteome</keyword>
<dbReference type="RefSeq" id="WP_156785339.1">
    <property type="nucleotide sequence ID" value="NZ_CP016414.1"/>
</dbReference>
<dbReference type="Proteomes" id="UP000092528">
    <property type="component" value="Chromosome 1"/>
</dbReference>
<dbReference type="AlphaFoldDB" id="A0A1C7FAR8"/>
<reference evidence="1 2" key="1">
    <citation type="submission" date="2016-07" db="EMBL/GenBank/DDBJ databases">
        <title>Genome sequencing of Vibrio scophthalmi strain VS-05, an isolated from Paralichthys olivaceus.</title>
        <authorList>
            <person name="Han H.-J."/>
        </authorList>
    </citation>
    <scope>NUCLEOTIDE SEQUENCE [LARGE SCALE GENOMIC DNA]</scope>
    <source>
        <strain evidence="1 2">VS-05</strain>
    </source>
</reference>
<proteinExistence type="predicted"/>